<organism evidence="4 5">
    <name type="scientific">Sphingobacterium corticis</name>
    <dbReference type="NCBI Taxonomy" id="1812823"/>
    <lineage>
        <taxon>Bacteria</taxon>
        <taxon>Pseudomonadati</taxon>
        <taxon>Bacteroidota</taxon>
        <taxon>Sphingobacteriia</taxon>
        <taxon>Sphingobacteriales</taxon>
        <taxon>Sphingobacteriaceae</taxon>
        <taxon>Sphingobacterium</taxon>
    </lineage>
</organism>
<evidence type="ECO:0000313" key="4">
    <source>
        <dbReference type="EMBL" id="MFD2599755.1"/>
    </source>
</evidence>
<feature type="domain" description="Thioredoxin" evidence="3">
    <location>
        <begin position="56"/>
        <end position="202"/>
    </location>
</feature>
<proteinExistence type="predicted"/>
<dbReference type="PROSITE" id="PS51352">
    <property type="entry name" value="THIOREDOXIN_2"/>
    <property type="match status" value="1"/>
</dbReference>
<evidence type="ECO:0000256" key="1">
    <source>
        <dbReference type="SAM" id="MobiDB-lite"/>
    </source>
</evidence>
<feature type="compositionally biased region" description="Low complexity" evidence="1">
    <location>
        <begin position="22"/>
        <end position="32"/>
    </location>
</feature>
<dbReference type="InterPro" id="IPR000866">
    <property type="entry name" value="AhpC/TSA"/>
</dbReference>
<dbReference type="PROSITE" id="PS51257">
    <property type="entry name" value="PROKAR_LIPOPROTEIN"/>
    <property type="match status" value="1"/>
</dbReference>
<dbReference type="Proteomes" id="UP001597393">
    <property type="component" value="Unassembled WGS sequence"/>
</dbReference>
<feature type="compositionally biased region" description="Basic and acidic residues" evidence="1">
    <location>
        <begin position="33"/>
        <end position="42"/>
    </location>
</feature>
<feature type="compositionally biased region" description="Low complexity" evidence="1">
    <location>
        <begin position="49"/>
        <end position="62"/>
    </location>
</feature>
<dbReference type="RefSeq" id="WP_380869881.1">
    <property type="nucleotide sequence ID" value="NZ_JBHUMA010000006.1"/>
</dbReference>
<protein>
    <submittedName>
        <fullName evidence="4">Redoxin domain-containing protein</fullName>
    </submittedName>
</protein>
<feature type="chain" id="PRO_5046401433" evidence="2">
    <location>
        <begin position="21"/>
        <end position="202"/>
    </location>
</feature>
<dbReference type="Pfam" id="PF00578">
    <property type="entry name" value="AhpC-TSA"/>
    <property type="match status" value="1"/>
</dbReference>
<feature type="region of interest" description="Disordered" evidence="1">
    <location>
        <begin position="22"/>
        <end position="62"/>
    </location>
</feature>
<reference evidence="5" key="1">
    <citation type="journal article" date="2019" name="Int. J. Syst. Evol. Microbiol.">
        <title>The Global Catalogue of Microorganisms (GCM) 10K type strain sequencing project: providing services to taxonomists for standard genome sequencing and annotation.</title>
        <authorList>
            <consortium name="The Broad Institute Genomics Platform"/>
            <consortium name="The Broad Institute Genome Sequencing Center for Infectious Disease"/>
            <person name="Wu L."/>
            <person name="Ma J."/>
        </authorList>
    </citation>
    <scope>NUCLEOTIDE SEQUENCE [LARGE SCALE GENOMIC DNA]</scope>
    <source>
        <strain evidence="5">KCTC 42248</strain>
    </source>
</reference>
<name>A0ABW5NLH4_9SPHI</name>
<keyword evidence="5" id="KW-1185">Reference proteome</keyword>
<dbReference type="SUPFAM" id="SSF52833">
    <property type="entry name" value="Thioredoxin-like"/>
    <property type="match status" value="1"/>
</dbReference>
<dbReference type="Gene3D" id="3.40.30.10">
    <property type="entry name" value="Glutaredoxin"/>
    <property type="match status" value="1"/>
</dbReference>
<feature type="signal peptide" evidence="2">
    <location>
        <begin position="1"/>
        <end position="20"/>
    </location>
</feature>
<gene>
    <name evidence="4" type="ORF">ACFSQ3_12410</name>
</gene>
<comment type="caution">
    <text evidence="4">The sequence shown here is derived from an EMBL/GenBank/DDBJ whole genome shotgun (WGS) entry which is preliminary data.</text>
</comment>
<evidence type="ECO:0000313" key="5">
    <source>
        <dbReference type="Proteomes" id="UP001597393"/>
    </source>
</evidence>
<evidence type="ECO:0000259" key="3">
    <source>
        <dbReference type="PROSITE" id="PS51352"/>
    </source>
</evidence>
<sequence>MNNKFSVLGLALALSLTACNNSESNKSESASEQTHEGHDHALHNTSSNAQTQTPPAQPAEQDPAATIPTFKFFKVKSGFGFENADIPSGKNTVFILFDPSCGHCQQETQALAKNYEKLKDINLLYISMNDPSLMSNFLSSFGKELDGKPNVEMLYDRNQDFIRNFHIPSMFPANYVYGPDGKLKSYWVGEKPIADILAAFAQ</sequence>
<dbReference type="InterPro" id="IPR013766">
    <property type="entry name" value="Thioredoxin_domain"/>
</dbReference>
<dbReference type="InterPro" id="IPR036249">
    <property type="entry name" value="Thioredoxin-like_sf"/>
</dbReference>
<accession>A0ABW5NLH4</accession>
<evidence type="ECO:0000256" key="2">
    <source>
        <dbReference type="SAM" id="SignalP"/>
    </source>
</evidence>
<dbReference type="EMBL" id="JBHUMA010000006">
    <property type="protein sequence ID" value="MFD2599755.1"/>
    <property type="molecule type" value="Genomic_DNA"/>
</dbReference>
<keyword evidence="2" id="KW-0732">Signal</keyword>